<dbReference type="RefSeq" id="WP_275297374.1">
    <property type="nucleotide sequence ID" value="NZ_JAKOGG010000006.1"/>
</dbReference>
<comment type="caution">
    <text evidence="1">The sequence shown here is derived from an EMBL/GenBank/DDBJ whole genome shotgun (WGS) entry which is preliminary data.</text>
</comment>
<sequence>MCQETDQTRRKLVKATEINDARENVVNKKARYRYVIDAATF</sequence>
<protein>
    <submittedName>
        <fullName evidence="1">Uncharacterized protein</fullName>
    </submittedName>
</protein>
<organism evidence="1 2">
    <name type="scientific">Shewanella electrica</name>
    <dbReference type="NCBI Taxonomy" id="515560"/>
    <lineage>
        <taxon>Bacteria</taxon>
        <taxon>Pseudomonadati</taxon>
        <taxon>Pseudomonadota</taxon>
        <taxon>Gammaproteobacteria</taxon>
        <taxon>Alteromonadales</taxon>
        <taxon>Shewanellaceae</taxon>
        <taxon>Shewanella</taxon>
    </lineage>
</organism>
<evidence type="ECO:0000313" key="2">
    <source>
        <dbReference type="Proteomes" id="UP001201549"/>
    </source>
</evidence>
<proteinExistence type="predicted"/>
<reference evidence="2" key="1">
    <citation type="submission" date="2023-07" db="EMBL/GenBank/DDBJ databases">
        <title>Shewanella mangrovi sp. nov., an acetaldehyde- degrading bacterium isolated from mangrove sediment.</title>
        <authorList>
            <person name="Liu Y."/>
        </authorList>
    </citation>
    <scope>NUCLEOTIDE SEQUENCE [LARGE SCALE GENOMIC DNA]</scope>
    <source>
        <strain evidence="2">C32</strain>
    </source>
</reference>
<dbReference type="EMBL" id="JAKOGG010000006">
    <property type="protein sequence ID" value="MCS4557058.1"/>
    <property type="molecule type" value="Genomic_DNA"/>
</dbReference>
<evidence type="ECO:0000313" key="1">
    <source>
        <dbReference type="EMBL" id="MCS4557058.1"/>
    </source>
</evidence>
<dbReference type="Proteomes" id="UP001201549">
    <property type="component" value="Unassembled WGS sequence"/>
</dbReference>
<keyword evidence="2" id="KW-1185">Reference proteome</keyword>
<name>A0ABT2FL68_9GAMM</name>
<gene>
    <name evidence="1" type="ORF">L9G74_11445</name>
</gene>
<accession>A0ABT2FL68</accession>